<dbReference type="Gene3D" id="2.170.130.10">
    <property type="entry name" value="TonB-dependent receptor, plug domain"/>
    <property type="match status" value="1"/>
</dbReference>
<keyword evidence="8" id="KW-1133">Transmembrane helix</keyword>
<dbReference type="RefSeq" id="WP_345234990.1">
    <property type="nucleotide sequence ID" value="NZ_BAABIQ010000044.1"/>
</dbReference>
<dbReference type="InterPro" id="IPR008969">
    <property type="entry name" value="CarboxyPept-like_regulatory"/>
</dbReference>
<evidence type="ECO:0000313" key="10">
    <source>
        <dbReference type="EMBL" id="GAA4807303.1"/>
    </source>
</evidence>
<evidence type="ECO:0000256" key="4">
    <source>
        <dbReference type="ARBA" id="ARBA00022692"/>
    </source>
</evidence>
<dbReference type="Pfam" id="PF13715">
    <property type="entry name" value="CarbopepD_reg_2"/>
    <property type="match status" value="1"/>
</dbReference>
<dbReference type="InterPro" id="IPR023996">
    <property type="entry name" value="TonB-dep_OMP_SusC/RagA"/>
</dbReference>
<evidence type="ECO:0000256" key="7">
    <source>
        <dbReference type="PROSITE-ProRule" id="PRU01360"/>
    </source>
</evidence>
<accession>A0ABP9CG22</accession>
<evidence type="ECO:0000259" key="9">
    <source>
        <dbReference type="Pfam" id="PF07715"/>
    </source>
</evidence>
<organism evidence="10 11">
    <name type="scientific">Olivibacter ginsenosidimutans</name>
    <dbReference type="NCBI Taxonomy" id="1176537"/>
    <lineage>
        <taxon>Bacteria</taxon>
        <taxon>Pseudomonadati</taxon>
        <taxon>Bacteroidota</taxon>
        <taxon>Sphingobacteriia</taxon>
        <taxon>Sphingobacteriales</taxon>
        <taxon>Sphingobacteriaceae</taxon>
        <taxon>Olivibacter</taxon>
    </lineage>
</organism>
<evidence type="ECO:0000256" key="8">
    <source>
        <dbReference type="SAM" id="Phobius"/>
    </source>
</evidence>
<keyword evidence="4 7" id="KW-0812">Transmembrane</keyword>
<feature type="domain" description="TonB-dependent receptor plug" evidence="9">
    <location>
        <begin position="137"/>
        <end position="269"/>
    </location>
</feature>
<dbReference type="InterPro" id="IPR037066">
    <property type="entry name" value="Plug_dom_sf"/>
</dbReference>
<proteinExistence type="inferred from homology"/>
<evidence type="ECO:0000256" key="3">
    <source>
        <dbReference type="ARBA" id="ARBA00022452"/>
    </source>
</evidence>
<sequence>MKNFTPYIRLQIGRQQKTLSAKAGLLFIVFILLSGTFMKISAQQQVSGVVYDEKKITIPGVTVISGKPPRALASTNARGEFRVNVPEGATLVFKFMGYIEKHVTLKAGQTTLSVTMQEDQSALEEVVVRGYVTRSKQLSTGSSYTIGGDEVQDVPVANVEQLLQGKVPGMNIQVNTGAPGFRGSTQIRGLSTITVTGNGSESFLQPTSPLYVIDGVPLDADGAAEYGFQQQGPGVSPLSMIPQEDIASIEILKDAQATSLYGSMAAYGAIIITTKRGNSEIPRVRYTNNTFVKTPPALRPTLGGNLERQLKIRQILENAMGQGDLDRLIQTPYLVDSLNAYYNNSTDWQSLYYRTTWNQSHNIAIDGGNPMFNYKANLGYYTEKGVIENTGFDRYTANLRMEYAPNDKFKFTGQVNAQLGKQNKGDGNGLLQTGISEGGKSSTLLPPPSFYQADATYVASLRTKNDNDKRTIRPVVEVSYSFLPGLRATTFFSYEFNSSNEDTFTPAAANNQFAQVYTFNGRESNLYSRTNLTYAKTFGDDHSIFINAFNEIRKGDRQNSITRQERTPNDQFQGPLGFDGYNSRGGGVLTNFLDERAVSFALATSYDYQKKYVVDLSYRMDGSSGNGFDNLYSKNPAIGLRWNFNKEAFLENLSWLDQGALRLSWGVNVIPTGSLERIYGKYDITGNYNGQQGIGLNFDQIPNPNLKPTTTTQYNLGLDFTLFNNKIDVIYDTYYKKVDNLLFDEGLSNTSAFGKLISNDAGIVNYGHELSFTIRPLNPSSRFNLMFTVNGAYNRDILMKLPDHYGGQFIRWEYDSGNKNTYLQHNVFRVGTPTLSNYIFINEGVYATDNDVPINPATGLRYSVNGIPFRAGDPIIKDLNGDYILDQNDYARTGNASPLFTGGLAVNLTYNQRWGLNINASYTAKRTILNNALADRLNLMADPFGTAHKYVVVPLTDLNMWMKPGDIAKYPYAYDYSRIGTINPFRYDQTLWAEDGSYLKINNVVLSYTFDKKLVRSWGFNNLRVYISMDNLYTFTGYSGPNPENVTSMGRDISEGYPVPRTYNVGCNIEF</sequence>
<comment type="caution">
    <text evidence="10">The sequence shown here is derived from an EMBL/GenBank/DDBJ whole genome shotgun (WGS) entry which is preliminary data.</text>
</comment>
<reference evidence="11" key="1">
    <citation type="journal article" date="2019" name="Int. J. Syst. Evol. Microbiol.">
        <title>The Global Catalogue of Microorganisms (GCM) 10K type strain sequencing project: providing services to taxonomists for standard genome sequencing and annotation.</title>
        <authorList>
            <consortium name="The Broad Institute Genomics Platform"/>
            <consortium name="The Broad Institute Genome Sequencing Center for Infectious Disease"/>
            <person name="Wu L."/>
            <person name="Ma J."/>
        </authorList>
    </citation>
    <scope>NUCLEOTIDE SEQUENCE [LARGE SCALE GENOMIC DNA]</scope>
    <source>
        <strain evidence="11">JCM 18200</strain>
    </source>
</reference>
<dbReference type="InterPro" id="IPR012910">
    <property type="entry name" value="Plug_dom"/>
</dbReference>
<evidence type="ECO:0000313" key="11">
    <source>
        <dbReference type="Proteomes" id="UP001501411"/>
    </source>
</evidence>
<keyword evidence="2 7" id="KW-0813">Transport</keyword>
<gene>
    <name evidence="10" type="ORF">GCM10023231_40620</name>
</gene>
<keyword evidence="3 7" id="KW-1134">Transmembrane beta strand</keyword>
<protein>
    <submittedName>
        <fullName evidence="10">TonB-dependent receptor</fullName>
    </submittedName>
</protein>
<comment type="similarity">
    <text evidence="7">Belongs to the TonB-dependent receptor family.</text>
</comment>
<evidence type="ECO:0000256" key="5">
    <source>
        <dbReference type="ARBA" id="ARBA00023136"/>
    </source>
</evidence>
<dbReference type="Pfam" id="PF07715">
    <property type="entry name" value="Plug"/>
    <property type="match status" value="1"/>
</dbReference>
<dbReference type="InterPro" id="IPR039426">
    <property type="entry name" value="TonB-dep_rcpt-like"/>
</dbReference>
<dbReference type="NCBIfam" id="TIGR04056">
    <property type="entry name" value="OMP_RagA_SusC"/>
    <property type="match status" value="1"/>
</dbReference>
<dbReference type="Gene3D" id="2.40.170.20">
    <property type="entry name" value="TonB-dependent receptor, beta-barrel domain"/>
    <property type="match status" value="1"/>
</dbReference>
<evidence type="ECO:0000256" key="6">
    <source>
        <dbReference type="ARBA" id="ARBA00023237"/>
    </source>
</evidence>
<dbReference type="InterPro" id="IPR023997">
    <property type="entry name" value="TonB-dep_OMP_SusC/RagA_CS"/>
</dbReference>
<dbReference type="SUPFAM" id="SSF49464">
    <property type="entry name" value="Carboxypeptidase regulatory domain-like"/>
    <property type="match status" value="1"/>
</dbReference>
<evidence type="ECO:0000256" key="1">
    <source>
        <dbReference type="ARBA" id="ARBA00004571"/>
    </source>
</evidence>
<name>A0ABP9CG22_9SPHI</name>
<comment type="subcellular location">
    <subcellularLocation>
        <location evidence="1 7">Cell outer membrane</location>
        <topology evidence="1 7">Multi-pass membrane protein</topology>
    </subcellularLocation>
</comment>
<keyword evidence="6 7" id="KW-0998">Cell outer membrane</keyword>
<dbReference type="PROSITE" id="PS52016">
    <property type="entry name" value="TONB_DEPENDENT_REC_3"/>
    <property type="match status" value="1"/>
</dbReference>
<dbReference type="EMBL" id="BAABIQ010000044">
    <property type="protein sequence ID" value="GAA4807303.1"/>
    <property type="molecule type" value="Genomic_DNA"/>
</dbReference>
<dbReference type="Proteomes" id="UP001501411">
    <property type="component" value="Unassembled WGS sequence"/>
</dbReference>
<keyword evidence="5 7" id="KW-0472">Membrane</keyword>
<dbReference type="NCBIfam" id="TIGR04057">
    <property type="entry name" value="SusC_RagA_signa"/>
    <property type="match status" value="1"/>
</dbReference>
<keyword evidence="11" id="KW-1185">Reference proteome</keyword>
<feature type="transmembrane region" description="Helical" evidence="8">
    <location>
        <begin position="21"/>
        <end position="38"/>
    </location>
</feature>
<evidence type="ECO:0000256" key="2">
    <source>
        <dbReference type="ARBA" id="ARBA00022448"/>
    </source>
</evidence>
<dbReference type="SUPFAM" id="SSF56935">
    <property type="entry name" value="Porins"/>
    <property type="match status" value="1"/>
</dbReference>
<keyword evidence="10" id="KW-0675">Receptor</keyword>
<dbReference type="InterPro" id="IPR036942">
    <property type="entry name" value="Beta-barrel_TonB_sf"/>
</dbReference>